<dbReference type="InterPro" id="IPR027417">
    <property type="entry name" value="P-loop_NTPase"/>
</dbReference>
<evidence type="ECO:0000313" key="5">
    <source>
        <dbReference type="EMBL" id="MBF9134999.1"/>
    </source>
</evidence>
<dbReference type="InterPro" id="IPR003439">
    <property type="entry name" value="ABC_transporter-like_ATP-bd"/>
</dbReference>
<comment type="caution">
    <text evidence="5">The sequence shown here is derived from an EMBL/GenBank/DDBJ whole genome shotgun (WGS) entry which is preliminary data.</text>
</comment>
<sequence>MSEAKVMGSPSLSAAGGSVPLLRARGLRLSFGFTEALRGIHVDVHAGEVMAITGPSGSGKSTLLHVLAGVLVPDHGTVEYKQVRLTALDEAGRSRLRLGEFGFVFQYGQLLPDLSAVDNVTIPLLLAGTKRREALRRAEVWLERLGVAEHSGKLPAQLSGGQAQRVAVARALATEPAVLFADEPTGSLDSLAAENVMLALTEAARATGTTVVLITHDPRTAAYADRELIVRDGQITFGGPTG</sequence>
<keyword evidence="6" id="KW-1185">Reference proteome</keyword>
<keyword evidence="2" id="KW-0547">Nucleotide-binding</keyword>
<dbReference type="GO" id="GO:0005524">
    <property type="term" value="F:ATP binding"/>
    <property type="evidence" value="ECO:0007669"/>
    <property type="project" value="UniProtKB-KW"/>
</dbReference>
<dbReference type="PANTHER" id="PTHR24220:SF685">
    <property type="entry name" value="ABC TRANSPORTER RELATED"/>
    <property type="match status" value="1"/>
</dbReference>
<evidence type="ECO:0000256" key="2">
    <source>
        <dbReference type="ARBA" id="ARBA00022741"/>
    </source>
</evidence>
<dbReference type="Gene3D" id="3.40.50.300">
    <property type="entry name" value="P-loop containing nucleotide triphosphate hydrolases"/>
    <property type="match status" value="1"/>
</dbReference>
<reference evidence="5 6" key="1">
    <citation type="submission" date="2020-11" db="EMBL/GenBank/DDBJ databases">
        <title>A novel isolate from a Black sea contaminated sediment with potential to produce alkanes: Plantactinospora alkalitolerans sp. nov.</title>
        <authorList>
            <person name="Carro L."/>
            <person name="Veyisoglu A."/>
            <person name="Guven K."/>
            <person name="Schumann P."/>
            <person name="Klenk H.-P."/>
            <person name="Sahin N."/>
        </authorList>
    </citation>
    <scope>NUCLEOTIDE SEQUENCE [LARGE SCALE GENOMIC DNA]</scope>
    <source>
        <strain evidence="5 6">S1510</strain>
    </source>
</reference>
<dbReference type="PANTHER" id="PTHR24220">
    <property type="entry name" value="IMPORT ATP-BINDING PROTEIN"/>
    <property type="match status" value="1"/>
</dbReference>
<organism evidence="5 6">
    <name type="scientific">Plantactinospora alkalitolerans</name>
    <dbReference type="NCBI Taxonomy" id="2789879"/>
    <lineage>
        <taxon>Bacteria</taxon>
        <taxon>Bacillati</taxon>
        <taxon>Actinomycetota</taxon>
        <taxon>Actinomycetes</taxon>
        <taxon>Micromonosporales</taxon>
        <taxon>Micromonosporaceae</taxon>
        <taxon>Plantactinospora</taxon>
    </lineage>
</organism>
<dbReference type="PROSITE" id="PS00211">
    <property type="entry name" value="ABC_TRANSPORTER_1"/>
    <property type="match status" value="1"/>
</dbReference>
<dbReference type="InterPro" id="IPR015854">
    <property type="entry name" value="ABC_transpr_LolD-like"/>
</dbReference>
<evidence type="ECO:0000256" key="1">
    <source>
        <dbReference type="ARBA" id="ARBA00022448"/>
    </source>
</evidence>
<keyword evidence="3 5" id="KW-0067">ATP-binding</keyword>
<feature type="domain" description="ABC transporter" evidence="4">
    <location>
        <begin position="22"/>
        <end position="241"/>
    </location>
</feature>
<dbReference type="RefSeq" id="WP_196206464.1">
    <property type="nucleotide sequence ID" value="NZ_JADPUN010000407.1"/>
</dbReference>
<keyword evidence="1" id="KW-0813">Transport</keyword>
<dbReference type="InterPro" id="IPR017871">
    <property type="entry name" value="ABC_transporter-like_CS"/>
</dbReference>
<gene>
    <name evidence="5" type="ORF">I0C86_39670</name>
</gene>
<dbReference type="EMBL" id="JADPUN010000407">
    <property type="protein sequence ID" value="MBF9134999.1"/>
    <property type="molecule type" value="Genomic_DNA"/>
</dbReference>
<dbReference type="InterPro" id="IPR017911">
    <property type="entry name" value="MacB-like_ATP-bd"/>
</dbReference>
<proteinExistence type="predicted"/>
<dbReference type="PROSITE" id="PS50893">
    <property type="entry name" value="ABC_TRANSPORTER_2"/>
    <property type="match status" value="1"/>
</dbReference>
<evidence type="ECO:0000313" key="6">
    <source>
        <dbReference type="Proteomes" id="UP000638560"/>
    </source>
</evidence>
<name>A0ABS0H9K8_9ACTN</name>
<dbReference type="SMART" id="SM00382">
    <property type="entry name" value="AAA"/>
    <property type="match status" value="1"/>
</dbReference>
<evidence type="ECO:0000259" key="4">
    <source>
        <dbReference type="PROSITE" id="PS50893"/>
    </source>
</evidence>
<dbReference type="SUPFAM" id="SSF52540">
    <property type="entry name" value="P-loop containing nucleoside triphosphate hydrolases"/>
    <property type="match status" value="1"/>
</dbReference>
<dbReference type="Pfam" id="PF00005">
    <property type="entry name" value="ABC_tran"/>
    <property type="match status" value="1"/>
</dbReference>
<dbReference type="InterPro" id="IPR003593">
    <property type="entry name" value="AAA+_ATPase"/>
</dbReference>
<dbReference type="Proteomes" id="UP000638560">
    <property type="component" value="Unassembled WGS sequence"/>
</dbReference>
<evidence type="ECO:0000256" key="3">
    <source>
        <dbReference type="ARBA" id="ARBA00022840"/>
    </source>
</evidence>
<protein>
    <submittedName>
        <fullName evidence="5">ABC transporter ATP-binding protein</fullName>
    </submittedName>
</protein>
<dbReference type="CDD" id="cd03255">
    <property type="entry name" value="ABC_MJ0796_LolCDE_FtsE"/>
    <property type="match status" value="1"/>
</dbReference>
<accession>A0ABS0H9K8</accession>